<gene>
    <name evidence="2" type="ORF">DUNSADRAFT_3608</name>
</gene>
<organism evidence="2 3">
    <name type="scientific">Dunaliella salina</name>
    <name type="common">Green alga</name>
    <name type="synonym">Protococcus salinus</name>
    <dbReference type="NCBI Taxonomy" id="3046"/>
    <lineage>
        <taxon>Eukaryota</taxon>
        <taxon>Viridiplantae</taxon>
        <taxon>Chlorophyta</taxon>
        <taxon>core chlorophytes</taxon>
        <taxon>Chlorophyceae</taxon>
        <taxon>CS clade</taxon>
        <taxon>Chlamydomonadales</taxon>
        <taxon>Dunaliellaceae</taxon>
        <taxon>Dunaliella</taxon>
    </lineage>
</organism>
<dbReference type="EMBL" id="MU071037">
    <property type="protein sequence ID" value="KAF5826319.1"/>
    <property type="molecule type" value="Genomic_DNA"/>
</dbReference>
<evidence type="ECO:0000313" key="3">
    <source>
        <dbReference type="Proteomes" id="UP000815325"/>
    </source>
</evidence>
<protein>
    <recommendedName>
        <fullName evidence="4">Encoded protein</fullName>
    </recommendedName>
</protein>
<comment type="caution">
    <text evidence="2">The sequence shown here is derived from an EMBL/GenBank/DDBJ whole genome shotgun (WGS) entry which is preliminary data.</text>
</comment>
<sequence>MSFSAESAGTASCTRSAPSGWCSLRRDDKGWRLDGHISRSCDWVATSQGLKVRLPGSTQLPRMASLFLGPG</sequence>
<evidence type="ECO:0000313" key="2">
    <source>
        <dbReference type="EMBL" id="KAF5826319.1"/>
    </source>
</evidence>
<feature type="compositionally biased region" description="Polar residues" evidence="1">
    <location>
        <begin position="1"/>
        <end position="17"/>
    </location>
</feature>
<keyword evidence="3" id="KW-1185">Reference proteome</keyword>
<proteinExistence type="predicted"/>
<evidence type="ECO:0000256" key="1">
    <source>
        <dbReference type="SAM" id="MobiDB-lite"/>
    </source>
</evidence>
<name>A0ABQ7FVB2_DUNSA</name>
<feature type="region of interest" description="Disordered" evidence="1">
    <location>
        <begin position="1"/>
        <end position="20"/>
    </location>
</feature>
<dbReference type="Proteomes" id="UP000815325">
    <property type="component" value="Unassembled WGS sequence"/>
</dbReference>
<accession>A0ABQ7FVB2</accession>
<evidence type="ECO:0008006" key="4">
    <source>
        <dbReference type="Google" id="ProtNLM"/>
    </source>
</evidence>
<reference evidence="2" key="1">
    <citation type="submission" date="2017-08" db="EMBL/GenBank/DDBJ databases">
        <authorList>
            <person name="Polle J.E."/>
            <person name="Barry K."/>
            <person name="Cushman J."/>
            <person name="Schmutz J."/>
            <person name="Tran D."/>
            <person name="Hathwaick L.T."/>
            <person name="Yim W.C."/>
            <person name="Jenkins J."/>
            <person name="Mckie-Krisberg Z.M."/>
            <person name="Prochnik S."/>
            <person name="Lindquist E."/>
            <person name="Dockter R.B."/>
            <person name="Adam C."/>
            <person name="Molina H."/>
            <person name="Bunkerborg J."/>
            <person name="Jin E."/>
            <person name="Buchheim M."/>
            <person name="Magnuson J."/>
        </authorList>
    </citation>
    <scope>NUCLEOTIDE SEQUENCE</scope>
    <source>
        <strain evidence="2">CCAP 19/18</strain>
    </source>
</reference>